<sequence length="612" mass="70153">MVNFTAGLNEEQASAVLSESDEILMRAGAGTGKTRTLTHRIAHLNLNHRVGASSIVAITFTRAAAKEMKDRLVPLIGEHESKRITCCTFHALAVRILQEWGHRLNLDRQFTIYSQEDQEEVMKVIIKTMGYRTSVSKVLKAVDLRIKGLEEQAVWDEYNYQLRRYNAVDLDALISKVNTLFSNHSDVADFYRKQWKYLFVDEFQDTDHQQMEFIRLLNPEHLFCIGDWRQSIYGWRGARVSNILEFTGSYPNTEVIELNRNYRSTVSIVEAANNLISHSGVEIGGGLVAYKEGTSVDVVSLVDDDTEMDYVISQIKERVQNAEYSNFAILARTNAQIDNFYQALRRENIPCTVLSASDDPLKKPDVKSLLNYLAWIFNPQDETNFKRVIKFPERSLTDMQLQIAEQTAIDKSIPLWEALVDSNEERVVQYAAILQGVAESVRECVSAYDALDLLSSRLKLRERYIERYLNNRLEDLDQAQTYIMYWVERQLKAGEDHSPTAFLKWVKIRDIQEKLMEDRDAVKLMTIHGSKGLEFSTVFLVGMNEGLFPSQNTRDIEEERRLAYVAVTRAENELIIITTKSHSSWGNVIPSEPSRFIAEMKFLNGRGAINAQ</sequence>
<dbReference type="PROSITE" id="PS51217">
    <property type="entry name" value="UVRD_HELICASE_CTER"/>
    <property type="match status" value="1"/>
</dbReference>
<dbReference type="InterPro" id="IPR014017">
    <property type="entry name" value="DNA_helicase_UvrD-like_C"/>
</dbReference>
<evidence type="ECO:0000259" key="13">
    <source>
        <dbReference type="PROSITE" id="PS51217"/>
    </source>
</evidence>
<dbReference type="InterPro" id="IPR014016">
    <property type="entry name" value="UvrD-like_ATP-bd"/>
</dbReference>
<keyword evidence="6" id="KW-0238">DNA-binding</keyword>
<dbReference type="GO" id="GO:0003677">
    <property type="term" value="F:DNA binding"/>
    <property type="evidence" value="ECO:0007669"/>
    <property type="project" value="UniProtKB-KW"/>
</dbReference>
<evidence type="ECO:0000256" key="9">
    <source>
        <dbReference type="ARBA" id="ARBA00034808"/>
    </source>
</evidence>
<gene>
    <name evidence="14" type="ORF">BSK47_15970</name>
</gene>
<comment type="similarity">
    <text evidence="1">Belongs to the helicase family. UvrD subfamily.</text>
</comment>
<comment type="catalytic activity">
    <reaction evidence="10">
        <text>ATP + H2O = ADP + phosphate + H(+)</text>
        <dbReference type="Rhea" id="RHEA:13065"/>
        <dbReference type="ChEBI" id="CHEBI:15377"/>
        <dbReference type="ChEBI" id="CHEBI:15378"/>
        <dbReference type="ChEBI" id="CHEBI:30616"/>
        <dbReference type="ChEBI" id="CHEBI:43474"/>
        <dbReference type="ChEBI" id="CHEBI:456216"/>
        <dbReference type="EC" id="5.6.2.4"/>
    </reaction>
</comment>
<evidence type="ECO:0000313" key="15">
    <source>
        <dbReference type="Proteomes" id="UP000187323"/>
    </source>
</evidence>
<dbReference type="CDD" id="cd18807">
    <property type="entry name" value="SF1_C_UvrD"/>
    <property type="match status" value="1"/>
</dbReference>
<dbReference type="InterPro" id="IPR013986">
    <property type="entry name" value="DExx_box_DNA_helicase_dom_sf"/>
</dbReference>
<dbReference type="Pfam" id="PF00580">
    <property type="entry name" value="UvrD-helicase"/>
    <property type="match status" value="1"/>
</dbReference>
<evidence type="ECO:0000256" key="8">
    <source>
        <dbReference type="ARBA" id="ARBA00034617"/>
    </source>
</evidence>
<dbReference type="AlphaFoldDB" id="A0AB36JBC5"/>
<feature type="binding site" evidence="11">
    <location>
        <begin position="27"/>
        <end position="34"/>
    </location>
    <ligand>
        <name>ATP</name>
        <dbReference type="ChEBI" id="CHEBI:30616"/>
    </ligand>
</feature>
<dbReference type="GO" id="GO:0000725">
    <property type="term" value="P:recombinational repair"/>
    <property type="evidence" value="ECO:0007669"/>
    <property type="project" value="TreeGrafter"/>
</dbReference>
<dbReference type="EMBL" id="MPTO01000013">
    <property type="protein sequence ID" value="OME19532.1"/>
    <property type="molecule type" value="Genomic_DNA"/>
</dbReference>
<dbReference type="EC" id="5.6.2.4" evidence="9"/>
<dbReference type="InterPro" id="IPR027417">
    <property type="entry name" value="P-loop_NTPase"/>
</dbReference>
<reference evidence="14 15" key="1">
    <citation type="submission" date="2016-10" db="EMBL/GenBank/DDBJ databases">
        <title>Paenibacillus species isolates.</title>
        <authorList>
            <person name="Beno S.M."/>
        </authorList>
    </citation>
    <scope>NUCLEOTIDE SEQUENCE [LARGE SCALE GENOMIC DNA]</scope>
    <source>
        <strain evidence="14 15">FSL H7-0918</strain>
    </source>
</reference>
<evidence type="ECO:0000256" key="10">
    <source>
        <dbReference type="ARBA" id="ARBA00048988"/>
    </source>
</evidence>
<proteinExistence type="inferred from homology"/>
<dbReference type="Proteomes" id="UP000187323">
    <property type="component" value="Unassembled WGS sequence"/>
</dbReference>
<evidence type="ECO:0000256" key="5">
    <source>
        <dbReference type="ARBA" id="ARBA00022840"/>
    </source>
</evidence>
<keyword evidence="4 11" id="KW-0347">Helicase</keyword>
<protein>
    <recommendedName>
        <fullName evidence="9">DNA 3'-5' helicase</fullName>
        <ecNumber evidence="9">5.6.2.4</ecNumber>
    </recommendedName>
</protein>
<accession>A0AB36JBC5</accession>
<dbReference type="PROSITE" id="PS51198">
    <property type="entry name" value="UVRD_HELICASE_ATP_BIND"/>
    <property type="match status" value="1"/>
</dbReference>
<comment type="caution">
    <text evidence="14">The sequence shown here is derived from an EMBL/GenBank/DDBJ whole genome shotgun (WGS) entry which is preliminary data.</text>
</comment>
<evidence type="ECO:0000256" key="1">
    <source>
        <dbReference type="ARBA" id="ARBA00009922"/>
    </source>
</evidence>
<dbReference type="GO" id="GO:0005524">
    <property type="term" value="F:ATP binding"/>
    <property type="evidence" value="ECO:0007669"/>
    <property type="project" value="UniProtKB-UniRule"/>
</dbReference>
<keyword evidence="2 11" id="KW-0547">Nucleotide-binding</keyword>
<evidence type="ECO:0000256" key="4">
    <source>
        <dbReference type="ARBA" id="ARBA00022806"/>
    </source>
</evidence>
<keyword evidence="3 11" id="KW-0378">Hydrolase</keyword>
<evidence type="ECO:0000256" key="3">
    <source>
        <dbReference type="ARBA" id="ARBA00022801"/>
    </source>
</evidence>
<keyword evidence="5 11" id="KW-0067">ATP-binding</keyword>
<evidence type="ECO:0000256" key="6">
    <source>
        <dbReference type="ARBA" id="ARBA00023125"/>
    </source>
</evidence>
<dbReference type="CDD" id="cd17932">
    <property type="entry name" value="DEXQc_UvrD"/>
    <property type="match status" value="1"/>
</dbReference>
<dbReference type="Gene3D" id="3.40.50.300">
    <property type="entry name" value="P-loop containing nucleotide triphosphate hydrolases"/>
    <property type="match status" value="2"/>
</dbReference>
<evidence type="ECO:0000259" key="12">
    <source>
        <dbReference type="PROSITE" id="PS51198"/>
    </source>
</evidence>
<keyword evidence="7" id="KW-0413">Isomerase</keyword>
<dbReference type="RefSeq" id="WP_076135712.1">
    <property type="nucleotide sequence ID" value="NZ_MPTO01000013.1"/>
</dbReference>
<name>A0AB36JBC5_9BACL</name>
<dbReference type="SUPFAM" id="SSF52540">
    <property type="entry name" value="P-loop containing nucleoside triphosphate hydrolases"/>
    <property type="match status" value="1"/>
</dbReference>
<feature type="domain" description="UvrD-like helicase ATP-binding" evidence="12">
    <location>
        <begin position="6"/>
        <end position="265"/>
    </location>
</feature>
<evidence type="ECO:0000256" key="11">
    <source>
        <dbReference type="PROSITE-ProRule" id="PRU00560"/>
    </source>
</evidence>
<comment type="catalytic activity">
    <reaction evidence="8">
        <text>Couples ATP hydrolysis with the unwinding of duplex DNA by translocating in the 3'-5' direction.</text>
        <dbReference type="EC" id="5.6.2.4"/>
    </reaction>
</comment>
<organism evidence="14 15">
    <name type="scientific">Paenibacillus odorifer</name>
    <dbReference type="NCBI Taxonomy" id="189426"/>
    <lineage>
        <taxon>Bacteria</taxon>
        <taxon>Bacillati</taxon>
        <taxon>Bacillota</taxon>
        <taxon>Bacilli</taxon>
        <taxon>Bacillales</taxon>
        <taxon>Paenibacillaceae</taxon>
        <taxon>Paenibacillus</taxon>
    </lineage>
</organism>
<dbReference type="Pfam" id="PF13361">
    <property type="entry name" value="UvrD_C"/>
    <property type="match status" value="1"/>
</dbReference>
<feature type="domain" description="UvrD-like helicase C-terminal" evidence="13">
    <location>
        <begin position="266"/>
        <end position="532"/>
    </location>
</feature>
<dbReference type="Gene3D" id="1.10.10.160">
    <property type="match status" value="1"/>
</dbReference>
<dbReference type="Gene3D" id="1.10.486.10">
    <property type="entry name" value="PCRA, domain 4"/>
    <property type="match status" value="1"/>
</dbReference>
<dbReference type="PANTHER" id="PTHR11070:SF2">
    <property type="entry name" value="ATP-DEPENDENT DNA HELICASE SRS2"/>
    <property type="match status" value="1"/>
</dbReference>
<dbReference type="InterPro" id="IPR000212">
    <property type="entry name" value="DNA_helicase_UvrD/REP"/>
</dbReference>
<evidence type="ECO:0000256" key="2">
    <source>
        <dbReference type="ARBA" id="ARBA00022741"/>
    </source>
</evidence>
<dbReference type="GO" id="GO:0016787">
    <property type="term" value="F:hydrolase activity"/>
    <property type="evidence" value="ECO:0007669"/>
    <property type="project" value="UniProtKB-UniRule"/>
</dbReference>
<dbReference type="PANTHER" id="PTHR11070">
    <property type="entry name" value="UVRD / RECB / PCRA DNA HELICASE FAMILY MEMBER"/>
    <property type="match status" value="1"/>
</dbReference>
<evidence type="ECO:0000256" key="7">
    <source>
        <dbReference type="ARBA" id="ARBA00023235"/>
    </source>
</evidence>
<dbReference type="GO" id="GO:0043138">
    <property type="term" value="F:3'-5' DNA helicase activity"/>
    <property type="evidence" value="ECO:0007669"/>
    <property type="project" value="UniProtKB-EC"/>
</dbReference>
<evidence type="ECO:0000313" key="14">
    <source>
        <dbReference type="EMBL" id="OME19532.1"/>
    </source>
</evidence>